<feature type="transmembrane region" description="Helical" evidence="6">
    <location>
        <begin position="50"/>
        <end position="72"/>
    </location>
</feature>
<dbReference type="AlphaFoldDB" id="F3ZQJ9"/>
<keyword evidence="9" id="KW-1185">Reference proteome</keyword>
<organism evidence="8 9">
    <name type="scientific">Bacteroides coprosuis DSM 18011</name>
    <dbReference type="NCBI Taxonomy" id="679937"/>
    <lineage>
        <taxon>Bacteria</taxon>
        <taxon>Pseudomonadati</taxon>
        <taxon>Bacteroidota</taxon>
        <taxon>Bacteroidia</taxon>
        <taxon>Bacteroidales</taxon>
        <taxon>Bacteroidaceae</taxon>
        <taxon>Bacteroides</taxon>
    </lineage>
</organism>
<dbReference type="InterPro" id="IPR032816">
    <property type="entry name" value="VTT_dom"/>
</dbReference>
<dbReference type="PANTHER" id="PTHR42709:SF6">
    <property type="entry name" value="UNDECAPRENYL PHOSPHATE TRANSPORTER A"/>
    <property type="match status" value="1"/>
</dbReference>
<evidence type="ECO:0000313" key="8">
    <source>
        <dbReference type="EMBL" id="EGJ71794.1"/>
    </source>
</evidence>
<dbReference type="OrthoDB" id="9813426at2"/>
<dbReference type="Proteomes" id="UP000018439">
    <property type="component" value="Chromosome"/>
</dbReference>
<keyword evidence="2" id="KW-1003">Cell membrane</keyword>
<evidence type="ECO:0000256" key="3">
    <source>
        <dbReference type="ARBA" id="ARBA00022692"/>
    </source>
</evidence>
<keyword evidence="3 6" id="KW-0812">Transmembrane</keyword>
<evidence type="ECO:0000256" key="2">
    <source>
        <dbReference type="ARBA" id="ARBA00022475"/>
    </source>
</evidence>
<dbReference type="InterPro" id="IPR051311">
    <property type="entry name" value="DedA_domain"/>
</dbReference>
<proteinExistence type="predicted"/>
<sequence length="212" mass="23875">MDAIIQWCLNHLNYWVVTLLMILENSLVPLPSELIITPAAYRAAQGELNVYLLIFCTTFGAVVGALINYLLAIKVGRYLIYKFADGRWGKLLGLSEAKLLTVEKYFIKRGKISTFLGRLVPAVRQFISIPAGLARMKLSSFLIYTVLGSALWNCILIGLGYYLAYIVPEDKLMEQLSTHSSIIAFSIVGLIIVVWAVKKLIRKLFKKKVKQM</sequence>
<dbReference type="PANTHER" id="PTHR42709">
    <property type="entry name" value="ALKALINE PHOSPHATASE LIKE PROTEIN"/>
    <property type="match status" value="1"/>
</dbReference>
<comment type="subcellular location">
    <subcellularLocation>
        <location evidence="1">Cell membrane</location>
        <topology evidence="1">Multi-pass membrane protein</topology>
    </subcellularLocation>
</comment>
<evidence type="ECO:0000256" key="4">
    <source>
        <dbReference type="ARBA" id="ARBA00022989"/>
    </source>
</evidence>
<dbReference type="eggNOG" id="COG0586">
    <property type="taxonomic scope" value="Bacteria"/>
</dbReference>
<dbReference type="GO" id="GO:0005886">
    <property type="term" value="C:plasma membrane"/>
    <property type="evidence" value="ECO:0007669"/>
    <property type="project" value="UniProtKB-SubCell"/>
</dbReference>
<accession>F3ZQJ9</accession>
<keyword evidence="5 6" id="KW-0472">Membrane</keyword>
<feature type="transmembrane region" description="Helical" evidence="6">
    <location>
        <begin position="176"/>
        <end position="197"/>
    </location>
</feature>
<evidence type="ECO:0000256" key="1">
    <source>
        <dbReference type="ARBA" id="ARBA00004651"/>
    </source>
</evidence>
<dbReference type="HOGENOM" id="CLU_044208_1_1_10"/>
<gene>
    <name evidence="8" type="ORF">Bcop_1602</name>
</gene>
<evidence type="ECO:0000256" key="6">
    <source>
        <dbReference type="SAM" id="Phobius"/>
    </source>
</evidence>
<name>F3ZQJ9_9BACE</name>
<keyword evidence="4 6" id="KW-1133">Transmembrane helix</keyword>
<feature type="transmembrane region" description="Helical" evidence="6">
    <location>
        <begin position="141"/>
        <end position="164"/>
    </location>
</feature>
<evidence type="ECO:0000256" key="5">
    <source>
        <dbReference type="ARBA" id="ARBA00023136"/>
    </source>
</evidence>
<dbReference type="Pfam" id="PF09335">
    <property type="entry name" value="VTT_dom"/>
    <property type="match status" value="1"/>
</dbReference>
<feature type="transmembrane region" description="Helical" evidence="6">
    <location>
        <begin position="12"/>
        <end position="30"/>
    </location>
</feature>
<evidence type="ECO:0000259" key="7">
    <source>
        <dbReference type="Pfam" id="PF09335"/>
    </source>
</evidence>
<evidence type="ECO:0000313" key="9">
    <source>
        <dbReference type="Proteomes" id="UP000018439"/>
    </source>
</evidence>
<protein>
    <recommendedName>
        <fullName evidence="7">VTT domain-containing protein</fullName>
    </recommendedName>
</protein>
<reference evidence="8 9" key="1">
    <citation type="journal article" date="2011" name="Stand. Genomic Sci.">
        <title>Non-contiguous finished genome sequence of Bacteroides coprosuis type strain (PC139).</title>
        <authorList>
            <person name="Land M."/>
            <person name="Held B."/>
            <person name="Gronow S."/>
            <person name="Abt B."/>
            <person name="Lucas S."/>
            <person name="Del Rio T.G."/>
            <person name="Nolan M."/>
            <person name="Tice H."/>
            <person name="Cheng J.F."/>
            <person name="Pitluck S."/>
            <person name="Liolios K."/>
            <person name="Pagani I."/>
            <person name="Ivanova N."/>
            <person name="Mavromatis K."/>
            <person name="Mikhailova N."/>
            <person name="Pati A."/>
            <person name="Tapia R."/>
            <person name="Han C."/>
            <person name="Goodwin L."/>
            <person name="Chen A."/>
            <person name="Palaniappan K."/>
            <person name="Hauser L."/>
            <person name="Brambilla E.M."/>
            <person name="Rohde M."/>
            <person name="Goker M."/>
            <person name="Detter J.C."/>
            <person name="Woyke T."/>
            <person name="Bristow J."/>
            <person name="Eisen J.A."/>
            <person name="Markowitz V."/>
            <person name="Hugenholtz P."/>
            <person name="Kyrpides N.C."/>
            <person name="Klenk H.P."/>
            <person name="Lapidus A."/>
        </authorList>
    </citation>
    <scope>NUCLEOTIDE SEQUENCE</scope>
    <source>
        <strain evidence="8 9">DSM 18011</strain>
    </source>
</reference>
<feature type="domain" description="VTT" evidence="7">
    <location>
        <begin position="31"/>
        <end position="161"/>
    </location>
</feature>
<dbReference type="EMBL" id="CM001167">
    <property type="protein sequence ID" value="EGJ71794.1"/>
    <property type="molecule type" value="Genomic_DNA"/>
</dbReference>